<accession>A0AAQ2C4A8</accession>
<keyword evidence="2" id="KW-1185">Reference proteome</keyword>
<dbReference type="EMBL" id="SOFY01000079">
    <property type="protein sequence ID" value="TFC42244.1"/>
    <property type="molecule type" value="Genomic_DNA"/>
</dbReference>
<sequence>MRQFTLTGPAIAICTAGGFLVAGAGSSVALKRGESVYITPDEGTLTFAGAGEVFLATIP</sequence>
<gene>
    <name evidence="1" type="ORF">E3O49_14775</name>
</gene>
<evidence type="ECO:0000313" key="2">
    <source>
        <dbReference type="Proteomes" id="UP000297403"/>
    </source>
</evidence>
<organism evidence="1 2">
    <name type="scientific">Cryobacterium shii</name>
    <dbReference type="NCBI Taxonomy" id="1259235"/>
    <lineage>
        <taxon>Bacteria</taxon>
        <taxon>Bacillati</taxon>
        <taxon>Actinomycetota</taxon>
        <taxon>Actinomycetes</taxon>
        <taxon>Micrococcales</taxon>
        <taxon>Microbacteriaceae</taxon>
        <taxon>Cryobacterium</taxon>
    </lineage>
</organism>
<evidence type="ECO:0000313" key="1">
    <source>
        <dbReference type="EMBL" id="TFC42244.1"/>
    </source>
</evidence>
<comment type="caution">
    <text evidence="1">The sequence shown here is derived from an EMBL/GenBank/DDBJ whole genome shotgun (WGS) entry which is preliminary data.</text>
</comment>
<reference evidence="1 2" key="1">
    <citation type="submission" date="2019-03" db="EMBL/GenBank/DDBJ databases">
        <title>Genomics of glacier-inhabiting Cryobacterium strains.</title>
        <authorList>
            <person name="Liu Q."/>
            <person name="Xin Y.-H."/>
        </authorList>
    </citation>
    <scope>NUCLEOTIDE SEQUENCE [LARGE SCALE GENOMIC DNA]</scope>
    <source>
        <strain evidence="2">TMT1-22</strain>
    </source>
</reference>
<dbReference type="InterPro" id="IPR014710">
    <property type="entry name" value="RmlC-like_jellyroll"/>
</dbReference>
<protein>
    <submittedName>
        <fullName evidence="1">Uncharacterized protein</fullName>
    </submittedName>
</protein>
<dbReference type="Proteomes" id="UP000297403">
    <property type="component" value="Unassembled WGS sequence"/>
</dbReference>
<dbReference type="Gene3D" id="2.60.120.10">
    <property type="entry name" value="Jelly Rolls"/>
    <property type="match status" value="1"/>
</dbReference>
<dbReference type="AlphaFoldDB" id="A0AAQ2C4A8"/>
<name>A0AAQ2C4A8_9MICO</name>
<proteinExistence type="predicted"/>